<comment type="caution">
    <text evidence="1">The sequence shown here is derived from an EMBL/GenBank/DDBJ whole genome shotgun (WGS) entry which is preliminary data.</text>
</comment>
<evidence type="ECO:0008006" key="3">
    <source>
        <dbReference type="Google" id="ProtNLM"/>
    </source>
</evidence>
<accession>A0ABN8R5Z3</accession>
<keyword evidence="2" id="KW-1185">Reference proteome</keyword>
<gene>
    <name evidence="1" type="ORF">PLOB_00014007</name>
</gene>
<evidence type="ECO:0000313" key="1">
    <source>
        <dbReference type="EMBL" id="CAH3173218.1"/>
    </source>
</evidence>
<organism evidence="1 2">
    <name type="scientific">Porites lobata</name>
    <dbReference type="NCBI Taxonomy" id="104759"/>
    <lineage>
        <taxon>Eukaryota</taxon>
        <taxon>Metazoa</taxon>
        <taxon>Cnidaria</taxon>
        <taxon>Anthozoa</taxon>
        <taxon>Hexacorallia</taxon>
        <taxon>Scleractinia</taxon>
        <taxon>Fungiina</taxon>
        <taxon>Poritidae</taxon>
        <taxon>Porites</taxon>
    </lineage>
</organism>
<dbReference type="Proteomes" id="UP001159405">
    <property type="component" value="Unassembled WGS sequence"/>
</dbReference>
<reference evidence="1 2" key="1">
    <citation type="submission" date="2022-05" db="EMBL/GenBank/DDBJ databases">
        <authorList>
            <consortium name="Genoscope - CEA"/>
            <person name="William W."/>
        </authorList>
    </citation>
    <scope>NUCLEOTIDE SEQUENCE [LARGE SCALE GENOMIC DNA]</scope>
</reference>
<name>A0ABN8R5Z3_9CNID</name>
<dbReference type="EMBL" id="CALNXK010000179">
    <property type="protein sequence ID" value="CAH3173218.1"/>
    <property type="molecule type" value="Genomic_DNA"/>
</dbReference>
<protein>
    <recommendedName>
        <fullName evidence="3">GRAM domain-containing protein</fullName>
    </recommendedName>
</protein>
<sequence length="328" mass="35837">MSYDKFAGERRSPSSDEFEVDDKAVSFHAPILLEEMANRNFEGPPHATTGSIDMDFLASIAPPVMSQPQAFSDAMLDPASRGIMTGLTTAHMSGTTLQSVVRQSADQLQRTVQGQFVSLKGNMSYKDLLAGLIFEGESFQALNNFTFMNYTNVQFCDDAGTPVSQRSGGICLLTNKRILFLSSQLTVGTSLAQWGNPKKLPGGYSLASSCNDTTYYLPIPLRCLRSVEMSGETGVRADLSIHGVAPCCCGWCGLCGLWGCCGDSGALKQWRPQPMNRTQVQEMFVTVGLLMPPWDRKMFLKIFIDPNVPLPVTRDFVAILQKNSPGLC</sequence>
<proteinExistence type="predicted"/>
<evidence type="ECO:0000313" key="2">
    <source>
        <dbReference type="Proteomes" id="UP001159405"/>
    </source>
</evidence>